<name>A0A0F0LUR9_9MICO</name>
<dbReference type="PANTHER" id="PTHR46797:SF1">
    <property type="entry name" value="METHYLPHOSPHONATE SYNTHASE"/>
    <property type="match status" value="1"/>
</dbReference>
<dbReference type="InterPro" id="IPR050807">
    <property type="entry name" value="TransReg_Diox_bact_type"/>
</dbReference>
<dbReference type="SMART" id="SM00530">
    <property type="entry name" value="HTH_XRE"/>
    <property type="match status" value="1"/>
</dbReference>
<dbReference type="GO" id="GO:0005829">
    <property type="term" value="C:cytosol"/>
    <property type="evidence" value="ECO:0007669"/>
    <property type="project" value="TreeGrafter"/>
</dbReference>
<evidence type="ECO:0000313" key="4">
    <source>
        <dbReference type="Proteomes" id="UP000033740"/>
    </source>
</evidence>
<dbReference type="AlphaFoldDB" id="A0A0F0LUR9"/>
<dbReference type="GO" id="GO:0003677">
    <property type="term" value="F:DNA binding"/>
    <property type="evidence" value="ECO:0007669"/>
    <property type="project" value="UniProtKB-KW"/>
</dbReference>
<dbReference type="PATRIC" id="fig|582680.6.peg.257"/>
<dbReference type="RefSeq" id="WP_052679998.1">
    <property type="nucleotide sequence ID" value="NZ_JYIX01000019.1"/>
</dbReference>
<keyword evidence="1" id="KW-0238">DNA-binding</keyword>
<reference evidence="3 4" key="1">
    <citation type="submission" date="2015-02" db="EMBL/GenBank/DDBJ databases">
        <title>Draft genome sequences of ten Microbacterium spp. with emphasis on heavy metal contaminated environments.</title>
        <authorList>
            <person name="Corretto E."/>
        </authorList>
    </citation>
    <scope>NUCLEOTIDE SEQUENCE [LARGE SCALE GENOMIC DNA]</scope>
    <source>
        <strain evidence="3 4">ARN176</strain>
    </source>
</reference>
<dbReference type="GO" id="GO:0003700">
    <property type="term" value="F:DNA-binding transcription factor activity"/>
    <property type="evidence" value="ECO:0007669"/>
    <property type="project" value="TreeGrafter"/>
</dbReference>
<dbReference type="Pfam" id="PF13560">
    <property type="entry name" value="HTH_31"/>
    <property type="match status" value="1"/>
</dbReference>
<dbReference type="Gene3D" id="1.10.260.40">
    <property type="entry name" value="lambda repressor-like DNA-binding domains"/>
    <property type="match status" value="1"/>
</dbReference>
<accession>A0A0F0LUR9</accession>
<dbReference type="CDD" id="cd00093">
    <property type="entry name" value="HTH_XRE"/>
    <property type="match status" value="1"/>
</dbReference>
<dbReference type="SUPFAM" id="SSF47413">
    <property type="entry name" value="lambda repressor-like DNA-binding domains"/>
    <property type="match status" value="1"/>
</dbReference>
<dbReference type="InterPro" id="IPR010982">
    <property type="entry name" value="Lambda_DNA-bd_dom_sf"/>
</dbReference>
<dbReference type="STRING" id="582680.RS86_00250"/>
<organism evidence="3 4">
    <name type="scientific">Microbacterium azadirachtae</name>
    <dbReference type="NCBI Taxonomy" id="582680"/>
    <lineage>
        <taxon>Bacteria</taxon>
        <taxon>Bacillati</taxon>
        <taxon>Actinomycetota</taxon>
        <taxon>Actinomycetes</taxon>
        <taxon>Micrococcales</taxon>
        <taxon>Microbacteriaceae</taxon>
        <taxon>Microbacterium</taxon>
    </lineage>
</organism>
<feature type="domain" description="HTH cro/C1-type" evidence="2">
    <location>
        <begin position="16"/>
        <end position="70"/>
    </location>
</feature>
<dbReference type="PROSITE" id="PS50943">
    <property type="entry name" value="HTH_CROC1"/>
    <property type="match status" value="1"/>
</dbReference>
<comment type="caution">
    <text evidence="3">The sequence shown here is derived from an EMBL/GenBank/DDBJ whole genome shotgun (WGS) entry which is preliminary data.</text>
</comment>
<protein>
    <submittedName>
        <fullName evidence="3">Anaerobic benzoate catabolism transcriptional regulator</fullName>
    </submittedName>
</protein>
<dbReference type="Proteomes" id="UP000033740">
    <property type="component" value="Unassembled WGS sequence"/>
</dbReference>
<proteinExistence type="predicted"/>
<dbReference type="PANTHER" id="PTHR46797">
    <property type="entry name" value="HTH-TYPE TRANSCRIPTIONAL REGULATOR"/>
    <property type="match status" value="1"/>
</dbReference>
<dbReference type="EMBL" id="JYIX01000019">
    <property type="protein sequence ID" value="KJL36459.1"/>
    <property type="molecule type" value="Genomic_DNA"/>
</dbReference>
<evidence type="ECO:0000313" key="3">
    <source>
        <dbReference type="EMBL" id="KJL36459.1"/>
    </source>
</evidence>
<dbReference type="InterPro" id="IPR001387">
    <property type="entry name" value="Cro/C1-type_HTH"/>
</dbReference>
<gene>
    <name evidence="3" type="ORF">RS86_00250</name>
</gene>
<evidence type="ECO:0000259" key="2">
    <source>
        <dbReference type="PROSITE" id="PS50943"/>
    </source>
</evidence>
<evidence type="ECO:0000256" key="1">
    <source>
        <dbReference type="ARBA" id="ARBA00023125"/>
    </source>
</evidence>
<keyword evidence="4" id="KW-1185">Reference proteome</keyword>
<sequence length="91" mass="9331">MPRVPSAAASHIGEKIRGARLAATLTQDQVAAHSGIDSSNIRAYETGRAMPSVPTLVRIADALGIAPGSLLDGLTVGMLPIADADGRRRAS</sequence>